<name>X1DLE4_9ZZZZ</name>
<gene>
    <name evidence="1" type="ORF">S01H4_60688</name>
</gene>
<dbReference type="AlphaFoldDB" id="X1DLE4"/>
<dbReference type="EMBL" id="BART01035841">
    <property type="protein sequence ID" value="GAH05834.1"/>
    <property type="molecule type" value="Genomic_DNA"/>
</dbReference>
<proteinExistence type="predicted"/>
<reference evidence="1" key="1">
    <citation type="journal article" date="2014" name="Front. Microbiol.">
        <title>High frequency of phylogenetically diverse reductive dehalogenase-homologous genes in deep subseafloor sedimentary metagenomes.</title>
        <authorList>
            <person name="Kawai M."/>
            <person name="Futagami T."/>
            <person name="Toyoda A."/>
            <person name="Takaki Y."/>
            <person name="Nishi S."/>
            <person name="Hori S."/>
            <person name="Arai W."/>
            <person name="Tsubouchi T."/>
            <person name="Morono Y."/>
            <person name="Uchiyama I."/>
            <person name="Ito T."/>
            <person name="Fujiyama A."/>
            <person name="Inagaki F."/>
            <person name="Takami H."/>
        </authorList>
    </citation>
    <scope>NUCLEOTIDE SEQUENCE</scope>
    <source>
        <strain evidence="1">Expedition CK06-06</strain>
    </source>
</reference>
<accession>X1DLE4</accession>
<comment type="caution">
    <text evidence="1">The sequence shown here is derived from an EMBL/GenBank/DDBJ whole genome shotgun (WGS) entry which is preliminary data.</text>
</comment>
<organism evidence="1">
    <name type="scientific">marine sediment metagenome</name>
    <dbReference type="NCBI Taxonomy" id="412755"/>
    <lineage>
        <taxon>unclassified sequences</taxon>
        <taxon>metagenomes</taxon>
        <taxon>ecological metagenomes</taxon>
    </lineage>
</organism>
<feature type="non-terminal residue" evidence="1">
    <location>
        <position position="1"/>
    </location>
</feature>
<protein>
    <submittedName>
        <fullName evidence="1">Uncharacterized protein</fullName>
    </submittedName>
</protein>
<sequence>QVPFFLVEFKGEYHFLQKKIDDVLIYWPGENFSINIFNPGKANPMIHAERVFDILKSGKFIDESSEFSPQMEKVLVEILTKVCKSKKFQNWEGFEYYCEWYLRENKRHIPMLNQTLISIKNRIRRFSKGPLKALFEDNDFPNVQDLFKKNILLDLSSIILFKYDFKIFVG</sequence>
<evidence type="ECO:0000313" key="1">
    <source>
        <dbReference type="EMBL" id="GAH05834.1"/>
    </source>
</evidence>